<comment type="caution">
    <text evidence="1">The sequence shown here is derived from an EMBL/GenBank/DDBJ whole genome shotgun (WGS) entry which is preliminary data.</text>
</comment>
<proteinExistence type="predicted"/>
<dbReference type="Proteomes" id="UP000297703">
    <property type="component" value="Unassembled WGS sequence"/>
</dbReference>
<reference evidence="1 2" key="1">
    <citation type="submission" date="2019-04" db="EMBL/GenBank/DDBJ databases">
        <title>Draft genome of the big-headed turtle Platysternon megacephalum.</title>
        <authorList>
            <person name="Gong S."/>
        </authorList>
    </citation>
    <scope>NUCLEOTIDE SEQUENCE [LARGE SCALE GENOMIC DNA]</scope>
    <source>
        <strain evidence="1">DO16091913</strain>
        <tissue evidence="1">Muscle</tissue>
    </source>
</reference>
<gene>
    <name evidence="1" type="ORF">DR999_PMT07787</name>
</gene>
<protein>
    <submittedName>
        <fullName evidence="1">ATP-binding cassette sub-family B member 10, mitochondrial</fullName>
    </submittedName>
</protein>
<reference evidence="1 2" key="2">
    <citation type="submission" date="2019-04" db="EMBL/GenBank/DDBJ databases">
        <title>The genome sequence of big-headed turtle.</title>
        <authorList>
            <person name="Gong S."/>
        </authorList>
    </citation>
    <scope>NUCLEOTIDE SEQUENCE [LARGE SCALE GENOMIC DNA]</scope>
    <source>
        <strain evidence="1">DO16091913</strain>
        <tissue evidence="1">Muscle</tissue>
    </source>
</reference>
<keyword evidence="1" id="KW-0547">Nucleotide-binding</keyword>
<evidence type="ECO:0000313" key="1">
    <source>
        <dbReference type="EMBL" id="TFK09195.1"/>
    </source>
</evidence>
<sequence length="102" mass="11689">MLRASSLFRLITHYLKSCSILNFELMSEPDRTDPLLPTCVILRQLAWVAVAMSHFHRHSHYGWKITDSTPWSLPLCPKGANSFSRAVKVQEGEKKKMGTLFK</sequence>
<keyword evidence="1" id="KW-0067">ATP-binding</keyword>
<dbReference type="GO" id="GO:0005524">
    <property type="term" value="F:ATP binding"/>
    <property type="evidence" value="ECO:0007669"/>
    <property type="project" value="UniProtKB-KW"/>
</dbReference>
<name>A0A4D9EJM2_9SAUR</name>
<keyword evidence="2" id="KW-1185">Reference proteome</keyword>
<dbReference type="AlphaFoldDB" id="A0A4D9EJM2"/>
<accession>A0A4D9EJM2</accession>
<dbReference type="EMBL" id="QXTE01000056">
    <property type="protein sequence ID" value="TFK09195.1"/>
    <property type="molecule type" value="Genomic_DNA"/>
</dbReference>
<organism evidence="1 2">
    <name type="scientific">Platysternon megacephalum</name>
    <name type="common">big-headed turtle</name>
    <dbReference type="NCBI Taxonomy" id="55544"/>
    <lineage>
        <taxon>Eukaryota</taxon>
        <taxon>Metazoa</taxon>
        <taxon>Chordata</taxon>
        <taxon>Craniata</taxon>
        <taxon>Vertebrata</taxon>
        <taxon>Euteleostomi</taxon>
        <taxon>Archelosauria</taxon>
        <taxon>Testudinata</taxon>
        <taxon>Testudines</taxon>
        <taxon>Cryptodira</taxon>
        <taxon>Durocryptodira</taxon>
        <taxon>Testudinoidea</taxon>
        <taxon>Platysternidae</taxon>
        <taxon>Platysternon</taxon>
    </lineage>
</organism>
<evidence type="ECO:0000313" key="2">
    <source>
        <dbReference type="Proteomes" id="UP000297703"/>
    </source>
</evidence>